<feature type="region of interest" description="Disordered" evidence="1">
    <location>
        <begin position="386"/>
        <end position="413"/>
    </location>
</feature>
<gene>
    <name evidence="2" type="ORF">OBRU01_06385</name>
</gene>
<feature type="region of interest" description="Disordered" evidence="1">
    <location>
        <begin position="50"/>
        <end position="92"/>
    </location>
</feature>
<dbReference type="EMBL" id="JTDY01000735">
    <property type="protein sequence ID" value="KOB76063.1"/>
    <property type="molecule type" value="Genomic_DNA"/>
</dbReference>
<evidence type="ECO:0000313" key="3">
    <source>
        <dbReference type="Proteomes" id="UP000037510"/>
    </source>
</evidence>
<name>A0A0L7LKI1_OPEBR</name>
<reference evidence="2 3" key="1">
    <citation type="journal article" date="2015" name="Genome Biol. Evol.">
        <title>The genome of winter moth (Operophtera brumata) provides a genomic perspective on sexual dimorphism and phenology.</title>
        <authorList>
            <person name="Derks M.F."/>
            <person name="Smit S."/>
            <person name="Salis L."/>
            <person name="Schijlen E."/>
            <person name="Bossers A."/>
            <person name="Mateman C."/>
            <person name="Pijl A.S."/>
            <person name="de Ridder D."/>
            <person name="Groenen M.A."/>
            <person name="Visser M.E."/>
            <person name="Megens H.J."/>
        </authorList>
    </citation>
    <scope>NUCLEOTIDE SEQUENCE [LARGE SCALE GENOMIC DNA]</scope>
    <source>
        <strain evidence="2">WM2013NL</strain>
        <tissue evidence="2">Head and thorax</tissue>
    </source>
</reference>
<proteinExistence type="predicted"/>
<comment type="caution">
    <text evidence="2">The sequence shown here is derived from an EMBL/GenBank/DDBJ whole genome shotgun (WGS) entry which is preliminary data.</text>
</comment>
<protein>
    <submittedName>
        <fullName evidence="2">Uncharacterized protein</fullName>
    </submittedName>
</protein>
<organism evidence="2 3">
    <name type="scientific">Operophtera brumata</name>
    <name type="common">Winter moth</name>
    <name type="synonym">Phalaena brumata</name>
    <dbReference type="NCBI Taxonomy" id="104452"/>
    <lineage>
        <taxon>Eukaryota</taxon>
        <taxon>Metazoa</taxon>
        <taxon>Ecdysozoa</taxon>
        <taxon>Arthropoda</taxon>
        <taxon>Hexapoda</taxon>
        <taxon>Insecta</taxon>
        <taxon>Pterygota</taxon>
        <taxon>Neoptera</taxon>
        <taxon>Endopterygota</taxon>
        <taxon>Lepidoptera</taxon>
        <taxon>Glossata</taxon>
        <taxon>Ditrysia</taxon>
        <taxon>Geometroidea</taxon>
        <taxon>Geometridae</taxon>
        <taxon>Larentiinae</taxon>
        <taxon>Operophtera</taxon>
    </lineage>
</organism>
<feature type="compositionally biased region" description="Low complexity" evidence="1">
    <location>
        <begin position="71"/>
        <end position="82"/>
    </location>
</feature>
<dbReference type="AlphaFoldDB" id="A0A0L7LKI1"/>
<feature type="region of interest" description="Disordered" evidence="1">
    <location>
        <begin position="471"/>
        <end position="495"/>
    </location>
</feature>
<feature type="compositionally biased region" description="Basic residues" evidence="1">
    <location>
        <begin position="480"/>
        <end position="495"/>
    </location>
</feature>
<sequence length="495" mass="53377">MCVYPQGERRSWQVELDISAPQILFAEEMSSREGGVLLIDFGRLRLANTPRNAPPATPPAAGDEEETFMTPCSTPPGSLLSPSSPPEPPLQAGADHRALDAADLHDRLYDSRCLLQVQHRAERAADPGGARARQLAAERRVVHTVDPQYPCATLRGSLPALVVHLSEHKLRCVRAVLDSASIFTSGRESASADVVDAADDELSCSSETERSELSSHHHSTLLMLQFAIDQLSLEVMGVRCALCWRPRDASLALSVHSLLLVDALQTYGADFELLVASAVDPDRATSPVPSWISGTTNNNQAWGANPALGNTTWGNTTFGGNVPTWGAAGLVDSEALIAVELCLVKGEGESEDLRIANILFNNLDIIANQETIVELLGFTQRVFGPRTNKPAEAPTNEPKDELLPAPPDDDGKKEVRTEITFDFHRLGVLLLRAAVEDGVVVARKIATATLCEAKIQATGVALHEPAPVAVDGGSLAAPPHRQRRHLARRPLRQTR</sequence>
<evidence type="ECO:0000256" key="1">
    <source>
        <dbReference type="SAM" id="MobiDB-lite"/>
    </source>
</evidence>
<dbReference type="STRING" id="104452.A0A0L7LKI1"/>
<accession>A0A0L7LKI1</accession>
<evidence type="ECO:0000313" key="2">
    <source>
        <dbReference type="EMBL" id="KOB76063.1"/>
    </source>
</evidence>
<dbReference type="Proteomes" id="UP000037510">
    <property type="component" value="Unassembled WGS sequence"/>
</dbReference>
<keyword evidence="3" id="KW-1185">Reference proteome</keyword>